<dbReference type="KEGG" id="pbas:SMSP2_01968"/>
<dbReference type="EMBL" id="CP019646">
    <property type="protein sequence ID" value="AQQ71592.1"/>
    <property type="molecule type" value="Genomic_DNA"/>
</dbReference>
<feature type="chain" id="PRO_5012523943" description="Ice-binding protein C-terminal domain-containing protein" evidence="1">
    <location>
        <begin position="22"/>
        <end position="204"/>
    </location>
</feature>
<dbReference type="Proteomes" id="UP000188181">
    <property type="component" value="Chromosome"/>
</dbReference>
<organism evidence="3 4">
    <name type="scientific">Limihaloglobus sulfuriphilus</name>
    <dbReference type="NCBI Taxonomy" id="1851148"/>
    <lineage>
        <taxon>Bacteria</taxon>
        <taxon>Pseudomonadati</taxon>
        <taxon>Planctomycetota</taxon>
        <taxon>Phycisphaerae</taxon>
        <taxon>Sedimentisphaerales</taxon>
        <taxon>Sedimentisphaeraceae</taxon>
        <taxon>Limihaloglobus</taxon>
    </lineage>
</organism>
<gene>
    <name evidence="3" type="ORF">SMSP2_01968</name>
</gene>
<name>A0A1Q2MH54_9BACT</name>
<evidence type="ECO:0000313" key="3">
    <source>
        <dbReference type="EMBL" id="AQQ71592.1"/>
    </source>
</evidence>
<dbReference type="NCBIfam" id="TIGR02595">
    <property type="entry name" value="PEP_CTERM"/>
    <property type="match status" value="1"/>
</dbReference>
<proteinExistence type="predicted"/>
<evidence type="ECO:0000259" key="2">
    <source>
        <dbReference type="Pfam" id="PF07589"/>
    </source>
</evidence>
<evidence type="ECO:0000313" key="4">
    <source>
        <dbReference type="Proteomes" id="UP000188181"/>
    </source>
</evidence>
<reference evidence="4" key="1">
    <citation type="submission" date="2017-02" db="EMBL/GenBank/DDBJ databases">
        <title>Comparative genomics and description of representatives of a novel lineage of planctomycetes thriving in anoxic sediments.</title>
        <authorList>
            <person name="Spring S."/>
            <person name="Bunk B."/>
            <person name="Sproer C."/>
        </authorList>
    </citation>
    <scope>NUCLEOTIDE SEQUENCE [LARGE SCALE GENOMIC DNA]</scope>
    <source>
        <strain evidence="4">SM-Chi-D1</strain>
    </source>
</reference>
<accession>A0A1Q2MH54</accession>
<dbReference type="InterPro" id="IPR013424">
    <property type="entry name" value="Ice-binding_C"/>
</dbReference>
<feature type="domain" description="Ice-binding protein C-terminal" evidence="2">
    <location>
        <begin position="184"/>
        <end position="203"/>
    </location>
</feature>
<keyword evidence="1" id="KW-0732">Signal</keyword>
<keyword evidence="4" id="KW-1185">Reference proteome</keyword>
<protein>
    <recommendedName>
        <fullName evidence="2">Ice-binding protein C-terminal domain-containing protein</fullName>
    </recommendedName>
</protein>
<dbReference type="Gene3D" id="2.60.120.260">
    <property type="entry name" value="Galactose-binding domain-like"/>
    <property type="match status" value="1"/>
</dbReference>
<sequence length="204" mass="22216" precursor="true">MKKKTVFYLLVVLSTVCAVNANYLLNPGFEDGDGNAIADNWYFAGGNVQRETEIQAGHGEWQLQIGDLESLNWGWGEQTVDFGTDVGGTEFTASAEFKGRIAGAEQIYLNLEFYDAANALISGQDGAELKPTDPDYIEHSWVTRSMTLTAPANTQKIRYRIVGYMGGGTYGDWGVTRADNAVLVPEPASLAVLGLGALLLKRRK</sequence>
<dbReference type="STRING" id="1851148.SMSP2_01968"/>
<evidence type="ECO:0000256" key="1">
    <source>
        <dbReference type="SAM" id="SignalP"/>
    </source>
</evidence>
<dbReference type="AlphaFoldDB" id="A0A1Q2MH54"/>
<feature type="signal peptide" evidence="1">
    <location>
        <begin position="1"/>
        <end position="21"/>
    </location>
</feature>
<dbReference type="Pfam" id="PF07589">
    <property type="entry name" value="PEP-CTERM"/>
    <property type="match status" value="1"/>
</dbReference>
<dbReference type="RefSeq" id="WP_146683756.1">
    <property type="nucleotide sequence ID" value="NZ_CP019646.1"/>
</dbReference>